<dbReference type="PANTHER" id="PTHR30287:SF2">
    <property type="entry name" value="BLL1001 PROTEIN"/>
    <property type="match status" value="1"/>
</dbReference>
<evidence type="ECO:0000256" key="1">
    <source>
        <dbReference type="ARBA" id="ARBA00004651"/>
    </source>
</evidence>
<accession>A0ABN2RIS1</accession>
<keyword evidence="2" id="KW-1003">Cell membrane</keyword>
<feature type="transmembrane region" description="Helical" evidence="6">
    <location>
        <begin position="35"/>
        <end position="55"/>
    </location>
</feature>
<evidence type="ECO:0000256" key="4">
    <source>
        <dbReference type="ARBA" id="ARBA00022989"/>
    </source>
</evidence>
<proteinExistence type="predicted"/>
<sequence>MVPTEPRLPLFPHVPDVMREYAAMWAALRYRKGQAAALAVLAALVTACAVFAPLYDLAMRESLVDVRLAQATQLSSGLQLEASSRIDNRTVFQASQSEPPPTPTQLLAKFPRSALASYRAPVLGWTDNLDVMPDRGLTGQLMWRTGACEHVRVVSGRCPEAPGEILVSSADVHKLGLRDKQRLTVAEPSVIPTVLGPTRELTVVGAYEEVPGDDWFVQPLTGISGTFSDGPPRQQRHDVWLTPEQTFTSGTGLPQVQSYVGLQLRPDHVGADDLLQLGSTLTALRTKWLDASTGPRLRLTTGLTDIADDLRSQQKDSRIIVPLLMAQLALLGLVVLWLALRAVTDLRRSEVAVARLRGEGVRGARRLLLGELLPAVLLGVVPGVAAAWVGCLVATRLLPGDAGVEVRPPFWIALAAAVLVLVGTTLLAASRVARIPVDALLRRSSTVRRGWRVGVLDAVLITGCAVVVAAFLSGSLDGPAALIAPAVVALLVGLLLAHVLTPLAAGTGRALLRRGRARLGVGFLEAARGPALRSTVTVVTVAAALAVFSIDAVAVADRNRAAAAAQEAGAPYVALVDSNDLAAVETATGGSHAVTPVVRLKAPAADAVTTLAVRPADFRRIALLPDEDRTAASWTGLTGTDTAPVTVKGNRLSLVATDRGLTSTAQDGSAVTVTLGADLAAGDHVFHTEFGALPSAGTRRLTTTVSCVDGCTLVSLSLSTLVGSSMAGTVGLSDVTADGVAVPLGQGWRPFQDPTGASLVPSTDPGGISLAARTDGQQRVTVSQGWVPLQVPALITDATPRDSFQLTGLDGRTRAAGVVGRLARVPGAPERTAVVDLDVLRRAATVASDARIELWASDRAALDEVTAALHEQGIALVDTTTLADVRRGYDQSTAAWSVRLGLLVGLAGVAVALLLLAVLAVSSWRVRARDLAALWLSGVPRRSVRSLAWTAQLPAVVLGAVAGAACGLLGAALSMPIVPLFAEAPGVSTLDLATPWLPVLVVAAAALVVLTGWSAVLGWTVFRRASLDRLRETA</sequence>
<protein>
    <recommendedName>
        <fullName evidence="7">ABC3 transporter permease C-terminal domain-containing protein</fullName>
    </recommendedName>
</protein>
<dbReference type="InterPro" id="IPR003838">
    <property type="entry name" value="ABC3_permease_C"/>
</dbReference>
<keyword evidence="3 6" id="KW-0812">Transmembrane</keyword>
<evidence type="ECO:0000313" key="8">
    <source>
        <dbReference type="EMBL" id="GAA1969899.1"/>
    </source>
</evidence>
<keyword evidence="4 6" id="KW-1133">Transmembrane helix</keyword>
<reference evidence="8 9" key="1">
    <citation type="journal article" date="2019" name="Int. J. Syst. Evol. Microbiol.">
        <title>The Global Catalogue of Microorganisms (GCM) 10K type strain sequencing project: providing services to taxonomists for standard genome sequencing and annotation.</title>
        <authorList>
            <consortium name="The Broad Institute Genomics Platform"/>
            <consortium name="The Broad Institute Genome Sequencing Center for Infectious Disease"/>
            <person name="Wu L."/>
            <person name="Ma J."/>
        </authorList>
    </citation>
    <scope>NUCLEOTIDE SEQUENCE [LARGE SCALE GENOMIC DNA]</scope>
    <source>
        <strain evidence="8 9">JCM 15309</strain>
    </source>
</reference>
<evidence type="ECO:0000259" key="7">
    <source>
        <dbReference type="Pfam" id="PF02687"/>
    </source>
</evidence>
<feature type="transmembrane region" description="Helical" evidence="6">
    <location>
        <begin position="995"/>
        <end position="1022"/>
    </location>
</feature>
<feature type="transmembrane region" description="Helical" evidence="6">
    <location>
        <begin position="372"/>
        <end position="398"/>
    </location>
</feature>
<feature type="transmembrane region" description="Helical" evidence="6">
    <location>
        <begin position="319"/>
        <end position="340"/>
    </location>
</feature>
<dbReference type="InterPro" id="IPR038766">
    <property type="entry name" value="Membrane_comp_ABC_pdt"/>
</dbReference>
<feature type="transmembrane region" description="Helical" evidence="6">
    <location>
        <begin position="454"/>
        <end position="476"/>
    </location>
</feature>
<evidence type="ECO:0000256" key="5">
    <source>
        <dbReference type="ARBA" id="ARBA00023136"/>
    </source>
</evidence>
<dbReference type="Proteomes" id="UP001500571">
    <property type="component" value="Unassembled WGS sequence"/>
</dbReference>
<dbReference type="EMBL" id="BAAAPB010000004">
    <property type="protein sequence ID" value="GAA1969899.1"/>
    <property type="molecule type" value="Genomic_DNA"/>
</dbReference>
<feature type="transmembrane region" description="Helical" evidence="6">
    <location>
        <begin position="531"/>
        <end position="550"/>
    </location>
</feature>
<dbReference type="PANTHER" id="PTHR30287">
    <property type="entry name" value="MEMBRANE COMPONENT OF PREDICTED ABC SUPERFAMILY METABOLITE UPTAKE TRANSPORTER"/>
    <property type="match status" value="1"/>
</dbReference>
<name>A0ABN2RIS1_9ACTN</name>
<keyword evidence="9" id="KW-1185">Reference proteome</keyword>
<dbReference type="Pfam" id="PF02687">
    <property type="entry name" value="FtsX"/>
    <property type="match status" value="1"/>
</dbReference>
<feature type="transmembrane region" description="Helical" evidence="6">
    <location>
        <begin position="947"/>
        <end position="975"/>
    </location>
</feature>
<evidence type="ECO:0000313" key="9">
    <source>
        <dbReference type="Proteomes" id="UP001500571"/>
    </source>
</evidence>
<feature type="domain" description="ABC3 transporter permease C-terminal" evidence="7">
    <location>
        <begin position="324"/>
        <end position="436"/>
    </location>
</feature>
<feature type="transmembrane region" description="Helical" evidence="6">
    <location>
        <begin position="482"/>
        <end position="511"/>
    </location>
</feature>
<comment type="caution">
    <text evidence="8">The sequence shown here is derived from an EMBL/GenBank/DDBJ whole genome shotgun (WGS) entry which is preliminary data.</text>
</comment>
<comment type="subcellular location">
    <subcellularLocation>
        <location evidence="1">Cell membrane</location>
        <topology evidence="1">Multi-pass membrane protein</topology>
    </subcellularLocation>
</comment>
<feature type="transmembrane region" description="Helical" evidence="6">
    <location>
        <begin position="410"/>
        <end position="433"/>
    </location>
</feature>
<evidence type="ECO:0000256" key="6">
    <source>
        <dbReference type="SAM" id="Phobius"/>
    </source>
</evidence>
<keyword evidence="5 6" id="KW-0472">Membrane</keyword>
<evidence type="ECO:0000256" key="2">
    <source>
        <dbReference type="ARBA" id="ARBA00022475"/>
    </source>
</evidence>
<feature type="transmembrane region" description="Helical" evidence="6">
    <location>
        <begin position="900"/>
        <end position="926"/>
    </location>
</feature>
<gene>
    <name evidence="8" type="ORF">GCM10009798_33240</name>
</gene>
<organism evidence="8 9">
    <name type="scientific">Nocardioides panacihumi</name>
    <dbReference type="NCBI Taxonomy" id="400774"/>
    <lineage>
        <taxon>Bacteria</taxon>
        <taxon>Bacillati</taxon>
        <taxon>Actinomycetota</taxon>
        <taxon>Actinomycetes</taxon>
        <taxon>Propionibacteriales</taxon>
        <taxon>Nocardioidaceae</taxon>
        <taxon>Nocardioides</taxon>
    </lineage>
</organism>
<evidence type="ECO:0000256" key="3">
    <source>
        <dbReference type="ARBA" id="ARBA00022692"/>
    </source>
</evidence>